<feature type="compositionally biased region" description="Basic and acidic residues" evidence="1">
    <location>
        <begin position="247"/>
        <end position="261"/>
    </location>
</feature>
<evidence type="ECO:0000256" key="1">
    <source>
        <dbReference type="SAM" id="MobiDB-lite"/>
    </source>
</evidence>
<feature type="region of interest" description="Disordered" evidence="1">
    <location>
        <begin position="224"/>
        <end position="303"/>
    </location>
</feature>
<dbReference type="EMBL" id="JAZHXJ010001660">
    <property type="protein sequence ID" value="KAL1844511.1"/>
    <property type="molecule type" value="Genomic_DNA"/>
</dbReference>
<evidence type="ECO:0000313" key="3">
    <source>
        <dbReference type="Proteomes" id="UP001586593"/>
    </source>
</evidence>
<keyword evidence="3" id="KW-1185">Reference proteome</keyword>
<dbReference type="PANTHER" id="PTHR28527">
    <property type="entry name" value="MATING-TYPE SWITCHING PROTEIN SWI2-RELATED"/>
    <property type="match status" value="1"/>
</dbReference>
<sequence length="330" mass="35690">MPSTAMPAAKRRRIEAAHEVLRQPFRSPVVRRAAESPGAPQTASGDGAPTATTTTSTTTSSSTPGPGRAGRQGLHLGTPSRPARGQQGRETPGRQPQRPPLPAFLRVRFAAGPSKDAPPTDRAARAVVSSRQAGVAPSGDGGGGTIDDEFQKVLAEARKAAFEARATAREIQQEVEMARQARRIEERSRAQRPGEEEVDGELQALVRKWRSSGRQAAEELLALAGDRIAGMGGAQAWREARKRRGERWRDGDEAERKRQGQDGEDAENEDHTGDYEEDDGTGPDSGEGAAEGHESSGEERTEFTIGMMLQSLGLDPEILRYDAVEERWRD</sequence>
<dbReference type="Gene3D" id="6.10.140.1020">
    <property type="match status" value="1"/>
</dbReference>
<proteinExistence type="predicted"/>
<feature type="compositionally biased region" description="Low complexity" evidence="1">
    <location>
        <begin position="42"/>
        <end position="66"/>
    </location>
</feature>
<feature type="compositionally biased region" description="Basic and acidic residues" evidence="1">
    <location>
        <begin position="182"/>
        <end position="195"/>
    </location>
</feature>
<name>A0ABR3VS90_9PEZI</name>
<feature type="region of interest" description="Disordered" evidence="1">
    <location>
        <begin position="182"/>
        <end position="201"/>
    </location>
</feature>
<dbReference type="Proteomes" id="UP001586593">
    <property type="component" value="Unassembled WGS sequence"/>
</dbReference>
<feature type="region of interest" description="Disordered" evidence="1">
    <location>
        <begin position="1"/>
        <end position="147"/>
    </location>
</feature>
<accession>A0ABR3VS90</accession>
<gene>
    <name evidence="2" type="ORF">VTK73DRAFT_2390</name>
</gene>
<feature type="compositionally biased region" description="Basic and acidic residues" evidence="1">
    <location>
        <begin position="290"/>
        <end position="302"/>
    </location>
</feature>
<dbReference type="PANTHER" id="PTHR28527:SF1">
    <property type="entry name" value="SWI5-DEPENDENT RECOMBINATION DNA REPAIR PROTEIN 1"/>
    <property type="match status" value="1"/>
</dbReference>
<reference evidence="2 3" key="1">
    <citation type="journal article" date="2024" name="Commun. Biol.">
        <title>Comparative genomic analysis of thermophilic fungi reveals convergent evolutionary adaptations and gene losses.</title>
        <authorList>
            <person name="Steindorff A.S."/>
            <person name="Aguilar-Pontes M.V."/>
            <person name="Robinson A.J."/>
            <person name="Andreopoulos B."/>
            <person name="LaButti K."/>
            <person name="Kuo A."/>
            <person name="Mondo S."/>
            <person name="Riley R."/>
            <person name="Otillar R."/>
            <person name="Haridas S."/>
            <person name="Lipzen A."/>
            <person name="Grimwood J."/>
            <person name="Schmutz J."/>
            <person name="Clum A."/>
            <person name="Reid I.D."/>
            <person name="Moisan M.C."/>
            <person name="Butler G."/>
            <person name="Nguyen T.T.M."/>
            <person name="Dewar K."/>
            <person name="Conant G."/>
            <person name="Drula E."/>
            <person name="Henrissat B."/>
            <person name="Hansel C."/>
            <person name="Singer S."/>
            <person name="Hutchinson M.I."/>
            <person name="de Vries R.P."/>
            <person name="Natvig D.O."/>
            <person name="Powell A.J."/>
            <person name="Tsang A."/>
            <person name="Grigoriev I.V."/>
        </authorList>
    </citation>
    <scope>NUCLEOTIDE SEQUENCE [LARGE SCALE GENOMIC DNA]</scope>
    <source>
        <strain evidence="2 3">ATCC 24622</strain>
    </source>
</reference>
<evidence type="ECO:0000313" key="2">
    <source>
        <dbReference type="EMBL" id="KAL1844511.1"/>
    </source>
</evidence>
<feature type="compositionally biased region" description="Low complexity" evidence="1">
    <location>
        <begin position="125"/>
        <end position="136"/>
    </location>
</feature>
<protein>
    <submittedName>
        <fullName evidence="2">Uncharacterized protein</fullName>
    </submittedName>
</protein>
<comment type="caution">
    <text evidence="2">The sequence shown here is derived from an EMBL/GenBank/DDBJ whole genome shotgun (WGS) entry which is preliminary data.</text>
</comment>
<organism evidence="2 3">
    <name type="scientific">Phialemonium thermophilum</name>
    <dbReference type="NCBI Taxonomy" id="223376"/>
    <lineage>
        <taxon>Eukaryota</taxon>
        <taxon>Fungi</taxon>
        <taxon>Dikarya</taxon>
        <taxon>Ascomycota</taxon>
        <taxon>Pezizomycotina</taxon>
        <taxon>Sordariomycetes</taxon>
        <taxon>Sordariomycetidae</taxon>
        <taxon>Cephalothecales</taxon>
        <taxon>Cephalothecaceae</taxon>
        <taxon>Phialemonium</taxon>
    </lineage>
</organism>